<feature type="domain" description="PhoD-like phosphatase" evidence="1">
    <location>
        <begin position="294"/>
        <end position="453"/>
    </location>
</feature>
<feature type="non-terminal residue" evidence="2">
    <location>
        <position position="482"/>
    </location>
</feature>
<evidence type="ECO:0000259" key="1">
    <source>
        <dbReference type="Pfam" id="PF19050"/>
    </source>
</evidence>
<sequence length="482" mass="54920">YHFYRYAISIPQTSRAQDVTYTVGARPYTFTVPAYDEVWRWAFFSCNGFSNDIAMEDRDTVYGGDQVLWTDVLQRHAARPYHLMVGGGDQLYCDDVFVDAPTVKVWNELSTMEEKHAHEVTDEMVEEVEHYYFNNYLRFFGNGKFAEAMKIIPYTYGIDDHDIFDGFGSYPEALRLCAVIQRIGDIATRFYLLFQQHTTQHHAENHNFFGEVPRCYLSLMGPHTALLVPDGRCERTESTIISKETYDAIFARLNDMPSSVRHLIVVLGVPIVYPRLTMVENTLDTISDLQDTSIFSSITDVLRRTGLVGQLVNNFGQPELLDDLTDHWTADCHLDERKTFIERLQMISRERSVRVTFIAGDVHCCGAGYLHSKPTADVAPEADFRHMAQITSSGIVNAPPPASVISALHYSATTYEFDQDTVEDMYELFEQDVSGQPLEQKKLLNRRNWCSVVDDGRGGLDFTINVEREEHDGSVGYTVNVP</sequence>
<dbReference type="OrthoDB" id="2419400at2759"/>
<organism evidence="2 3">
    <name type="scientific">Syncephalis pseudoplumigaleata</name>
    <dbReference type="NCBI Taxonomy" id="1712513"/>
    <lineage>
        <taxon>Eukaryota</taxon>
        <taxon>Fungi</taxon>
        <taxon>Fungi incertae sedis</taxon>
        <taxon>Zoopagomycota</taxon>
        <taxon>Zoopagomycotina</taxon>
        <taxon>Zoopagomycetes</taxon>
        <taxon>Zoopagales</taxon>
        <taxon>Piptocephalidaceae</taxon>
        <taxon>Syncephalis</taxon>
    </lineage>
</organism>
<dbReference type="EMBL" id="KZ990062">
    <property type="protein sequence ID" value="RKP24733.1"/>
    <property type="molecule type" value="Genomic_DNA"/>
</dbReference>
<proteinExistence type="predicted"/>
<dbReference type="PANTHER" id="PTHR46689">
    <property type="entry name" value="MEMBRANE PROTEIN, PUTATIVE-RELATED"/>
    <property type="match status" value="1"/>
</dbReference>
<dbReference type="PANTHER" id="PTHR46689:SF1">
    <property type="entry name" value="PHOD-LIKE PHOSPHATASE DOMAIN-CONTAINING PROTEIN"/>
    <property type="match status" value="1"/>
</dbReference>
<feature type="non-terminal residue" evidence="2">
    <location>
        <position position="1"/>
    </location>
</feature>
<evidence type="ECO:0000313" key="3">
    <source>
        <dbReference type="Proteomes" id="UP000278143"/>
    </source>
</evidence>
<protein>
    <recommendedName>
        <fullName evidence="1">PhoD-like phosphatase domain-containing protein</fullName>
    </recommendedName>
</protein>
<dbReference type="Gene3D" id="3.60.21.70">
    <property type="entry name" value="PhoD-like phosphatase"/>
    <property type="match status" value="1"/>
</dbReference>
<dbReference type="CDD" id="cd07389">
    <property type="entry name" value="MPP_PhoD"/>
    <property type="match status" value="1"/>
</dbReference>
<dbReference type="AlphaFoldDB" id="A0A4P9YX92"/>
<dbReference type="InterPro" id="IPR038607">
    <property type="entry name" value="PhoD-like_sf"/>
</dbReference>
<dbReference type="Pfam" id="PF19050">
    <property type="entry name" value="PhoD_2"/>
    <property type="match status" value="2"/>
</dbReference>
<reference evidence="3" key="1">
    <citation type="journal article" date="2018" name="Nat. Microbiol.">
        <title>Leveraging single-cell genomics to expand the fungal tree of life.</title>
        <authorList>
            <person name="Ahrendt S.R."/>
            <person name="Quandt C.A."/>
            <person name="Ciobanu D."/>
            <person name="Clum A."/>
            <person name="Salamov A."/>
            <person name="Andreopoulos B."/>
            <person name="Cheng J.F."/>
            <person name="Woyke T."/>
            <person name="Pelin A."/>
            <person name="Henrissat B."/>
            <person name="Reynolds N.K."/>
            <person name="Benny G.L."/>
            <person name="Smith M.E."/>
            <person name="James T.Y."/>
            <person name="Grigoriev I.V."/>
        </authorList>
    </citation>
    <scope>NUCLEOTIDE SEQUENCE [LARGE SCALE GENOMIC DNA]</scope>
    <source>
        <strain evidence="3">Benny S71-1</strain>
    </source>
</reference>
<dbReference type="GO" id="GO:0016020">
    <property type="term" value="C:membrane"/>
    <property type="evidence" value="ECO:0007669"/>
    <property type="project" value="TreeGrafter"/>
</dbReference>
<accession>A0A4P9YX92</accession>
<evidence type="ECO:0000313" key="2">
    <source>
        <dbReference type="EMBL" id="RKP24733.1"/>
    </source>
</evidence>
<gene>
    <name evidence="2" type="ORF">SYNPS1DRAFT_7862</name>
</gene>
<keyword evidence="3" id="KW-1185">Reference proteome</keyword>
<feature type="domain" description="PhoD-like phosphatase" evidence="1">
    <location>
        <begin position="18"/>
        <end position="287"/>
    </location>
</feature>
<name>A0A4P9YX92_9FUNG</name>
<dbReference type="Proteomes" id="UP000278143">
    <property type="component" value="Unassembled WGS sequence"/>
</dbReference>
<dbReference type="InterPro" id="IPR018946">
    <property type="entry name" value="PhoD-like_MPP"/>
</dbReference>
<dbReference type="InterPro" id="IPR043904">
    <property type="entry name" value="PhoD_2-like"/>
</dbReference>